<feature type="non-terminal residue" evidence="1">
    <location>
        <position position="110"/>
    </location>
</feature>
<protein>
    <submittedName>
        <fullName evidence="1">4763_t:CDS:1</fullName>
    </submittedName>
</protein>
<keyword evidence="2" id="KW-1185">Reference proteome</keyword>
<proteinExistence type="predicted"/>
<gene>
    <name evidence="1" type="ORF">ACOLOM_LOCUS13634</name>
</gene>
<name>A0ACA9QXT9_9GLOM</name>
<evidence type="ECO:0000313" key="2">
    <source>
        <dbReference type="Proteomes" id="UP000789525"/>
    </source>
</evidence>
<reference evidence="1" key="1">
    <citation type="submission" date="2021-06" db="EMBL/GenBank/DDBJ databases">
        <authorList>
            <person name="Kallberg Y."/>
            <person name="Tangrot J."/>
            <person name="Rosling A."/>
        </authorList>
    </citation>
    <scope>NUCLEOTIDE SEQUENCE</scope>
    <source>
        <strain evidence="1">CL356</strain>
    </source>
</reference>
<accession>A0ACA9QXT9</accession>
<feature type="non-terminal residue" evidence="1">
    <location>
        <position position="1"/>
    </location>
</feature>
<organism evidence="1 2">
    <name type="scientific">Acaulospora colombiana</name>
    <dbReference type="NCBI Taxonomy" id="27376"/>
    <lineage>
        <taxon>Eukaryota</taxon>
        <taxon>Fungi</taxon>
        <taxon>Fungi incertae sedis</taxon>
        <taxon>Mucoromycota</taxon>
        <taxon>Glomeromycotina</taxon>
        <taxon>Glomeromycetes</taxon>
        <taxon>Diversisporales</taxon>
        <taxon>Acaulosporaceae</taxon>
        <taxon>Acaulospora</taxon>
    </lineage>
</organism>
<evidence type="ECO:0000313" key="1">
    <source>
        <dbReference type="EMBL" id="CAG8768801.1"/>
    </source>
</evidence>
<comment type="caution">
    <text evidence="1">The sequence shown here is derived from an EMBL/GenBank/DDBJ whole genome shotgun (WGS) entry which is preliminary data.</text>
</comment>
<sequence length="110" mass="11797">DSGAHKPVGDPDSKENLIAMILRPTAGGPVGKPTKFLALDCEMVGVGPFGSESALARVTVVNYVGDIVLDEFVLPQETVTDWRTFVSGIKKEDMVHGELVFATSDLLRPE</sequence>
<dbReference type="EMBL" id="CAJVPT010063540">
    <property type="protein sequence ID" value="CAG8768801.1"/>
    <property type="molecule type" value="Genomic_DNA"/>
</dbReference>
<dbReference type="Proteomes" id="UP000789525">
    <property type="component" value="Unassembled WGS sequence"/>
</dbReference>